<dbReference type="PANTHER" id="PTHR21016">
    <property type="entry name" value="BETA-AMYLOID BINDING PROTEIN-RELATED"/>
    <property type="match status" value="1"/>
</dbReference>
<accession>A0ABD7WQU1</accession>
<dbReference type="InterPro" id="IPR007829">
    <property type="entry name" value="TM2"/>
</dbReference>
<dbReference type="PANTHER" id="PTHR21016:SF25">
    <property type="entry name" value="TM2 DOMAIN-CONTAINING PROTEIN DDB_G0277895-RELATED"/>
    <property type="match status" value="1"/>
</dbReference>
<comment type="subcellular location">
    <subcellularLocation>
        <location evidence="1">Membrane</location>
        <topology evidence="1">Multi-pass membrane protein</topology>
    </subcellularLocation>
</comment>
<keyword evidence="3 5" id="KW-1133">Transmembrane helix</keyword>
<proteinExistence type="predicted"/>
<evidence type="ECO:0000256" key="2">
    <source>
        <dbReference type="ARBA" id="ARBA00022692"/>
    </source>
</evidence>
<dbReference type="GO" id="GO:0016020">
    <property type="term" value="C:membrane"/>
    <property type="evidence" value="ECO:0007669"/>
    <property type="project" value="UniProtKB-SubCell"/>
</dbReference>
<reference evidence="7 8" key="1">
    <citation type="submission" date="2023-02" db="EMBL/GenBank/DDBJ databases">
        <title>Complete genome sequence of Priestia aryabhattai G5MAi6, a methanol-tolerant strain isolated from tap water in Hong Kong.</title>
        <authorList>
            <person name="Leung K.M."/>
            <person name="Lai G.K.K."/>
            <person name="Griffin S.D.J."/>
        </authorList>
    </citation>
    <scope>NUCLEOTIDE SEQUENCE [LARGE SCALE GENOMIC DNA]</scope>
    <source>
        <strain evidence="7 8">G5MAi6</strain>
    </source>
</reference>
<evidence type="ECO:0000256" key="5">
    <source>
        <dbReference type="SAM" id="Phobius"/>
    </source>
</evidence>
<dbReference type="AlphaFoldDB" id="A0ABD7WQU1"/>
<evidence type="ECO:0000256" key="1">
    <source>
        <dbReference type="ARBA" id="ARBA00004141"/>
    </source>
</evidence>
<protein>
    <submittedName>
        <fullName evidence="7">TM2 domain-containing protein</fullName>
    </submittedName>
</protein>
<keyword evidence="2 5" id="KW-0812">Transmembrane</keyword>
<dbReference type="Proteomes" id="UP001220217">
    <property type="component" value="Chromosome"/>
</dbReference>
<dbReference type="RefSeq" id="WP_170836747.1">
    <property type="nucleotide sequence ID" value="NZ_CP118718.1"/>
</dbReference>
<dbReference type="InterPro" id="IPR050932">
    <property type="entry name" value="TM2D1-3-like"/>
</dbReference>
<organism evidence="7 8">
    <name type="scientific">Priestia aryabhattai</name>
    <name type="common">Bacillus aryabhattai</name>
    <dbReference type="NCBI Taxonomy" id="412384"/>
    <lineage>
        <taxon>Bacteria</taxon>
        <taxon>Bacillati</taxon>
        <taxon>Bacillota</taxon>
        <taxon>Bacilli</taxon>
        <taxon>Bacillales</taxon>
        <taxon>Bacillaceae</taxon>
        <taxon>Priestia</taxon>
    </lineage>
</organism>
<dbReference type="Pfam" id="PF05154">
    <property type="entry name" value="TM2"/>
    <property type="match status" value="1"/>
</dbReference>
<feature type="transmembrane region" description="Helical" evidence="5">
    <location>
        <begin position="54"/>
        <end position="76"/>
    </location>
</feature>
<feature type="transmembrane region" description="Helical" evidence="5">
    <location>
        <begin position="30"/>
        <end position="48"/>
    </location>
</feature>
<evidence type="ECO:0000256" key="3">
    <source>
        <dbReference type="ARBA" id="ARBA00022989"/>
    </source>
</evidence>
<evidence type="ECO:0000313" key="8">
    <source>
        <dbReference type="Proteomes" id="UP001220217"/>
    </source>
</evidence>
<evidence type="ECO:0000313" key="7">
    <source>
        <dbReference type="EMBL" id="WEA42699.1"/>
    </source>
</evidence>
<feature type="domain" description="TM2" evidence="6">
    <location>
        <begin position="26"/>
        <end position="74"/>
    </location>
</feature>
<evidence type="ECO:0000259" key="6">
    <source>
        <dbReference type="Pfam" id="PF05154"/>
    </source>
</evidence>
<name>A0ABD7WQU1_PRIAR</name>
<evidence type="ECO:0000256" key="4">
    <source>
        <dbReference type="ARBA" id="ARBA00023136"/>
    </source>
</evidence>
<dbReference type="EMBL" id="CP118718">
    <property type="protein sequence ID" value="WEA42699.1"/>
    <property type="molecule type" value="Genomic_DNA"/>
</dbReference>
<gene>
    <name evidence="7" type="ORF">PWO00_17895</name>
</gene>
<keyword evidence="4 5" id="KW-0472">Membrane</keyword>
<sequence length="100" mass="10993">MNNLLAKKDLTAEQLAMVQSEMNKKGKSKGIAYALWFFLGGLGGHRYYSGNIGMAIAMTLTLGGFGIWAFIDVFMIGGAIEKKNEEIEFEAIQLVKTLNN</sequence>